<feature type="non-terminal residue" evidence="1">
    <location>
        <position position="53"/>
    </location>
</feature>
<comment type="caution">
    <text evidence="1">The sequence shown here is derived from an EMBL/GenBank/DDBJ whole genome shotgun (WGS) entry which is preliminary data.</text>
</comment>
<gene>
    <name evidence="1" type="ORF">Gotri_010766</name>
</gene>
<accession>A0A7J9ES21</accession>
<name>A0A7J9ES21_9ROSI</name>
<proteinExistence type="predicted"/>
<evidence type="ECO:0000313" key="2">
    <source>
        <dbReference type="Proteomes" id="UP000593568"/>
    </source>
</evidence>
<reference evidence="1 2" key="1">
    <citation type="journal article" date="2019" name="Genome Biol. Evol.">
        <title>Insights into the evolution of the New World diploid cottons (Gossypium, subgenus Houzingenia) based on genome sequencing.</title>
        <authorList>
            <person name="Grover C.E."/>
            <person name="Arick M.A. 2nd"/>
            <person name="Thrash A."/>
            <person name="Conover J.L."/>
            <person name="Sanders W.S."/>
            <person name="Peterson D.G."/>
            <person name="Frelichowski J.E."/>
            <person name="Scheffler J.A."/>
            <person name="Scheffler B.E."/>
            <person name="Wendel J.F."/>
        </authorList>
    </citation>
    <scope>NUCLEOTIDE SEQUENCE [LARGE SCALE GENOMIC DNA]</scope>
    <source>
        <strain evidence="1">8</strain>
        <tissue evidence="1">Leaf</tissue>
    </source>
</reference>
<dbReference type="EMBL" id="JABEZW010000009">
    <property type="protein sequence ID" value="MBA0775648.1"/>
    <property type="molecule type" value="Genomic_DNA"/>
</dbReference>
<dbReference type="Proteomes" id="UP000593568">
    <property type="component" value="Unassembled WGS sequence"/>
</dbReference>
<dbReference type="AlphaFoldDB" id="A0A7J9ES21"/>
<keyword evidence="2" id="KW-1185">Reference proteome</keyword>
<sequence>MAYYSRIGNKDEESIQLLKKIAEMDIEDFPPHILRQIRSAWKNCHQDISTVHH</sequence>
<protein>
    <submittedName>
        <fullName evidence="1">Uncharacterized protein</fullName>
    </submittedName>
</protein>
<evidence type="ECO:0000313" key="1">
    <source>
        <dbReference type="EMBL" id="MBA0775648.1"/>
    </source>
</evidence>
<organism evidence="1 2">
    <name type="scientific">Gossypium trilobum</name>
    <dbReference type="NCBI Taxonomy" id="34281"/>
    <lineage>
        <taxon>Eukaryota</taxon>
        <taxon>Viridiplantae</taxon>
        <taxon>Streptophyta</taxon>
        <taxon>Embryophyta</taxon>
        <taxon>Tracheophyta</taxon>
        <taxon>Spermatophyta</taxon>
        <taxon>Magnoliopsida</taxon>
        <taxon>eudicotyledons</taxon>
        <taxon>Gunneridae</taxon>
        <taxon>Pentapetalae</taxon>
        <taxon>rosids</taxon>
        <taxon>malvids</taxon>
        <taxon>Malvales</taxon>
        <taxon>Malvaceae</taxon>
        <taxon>Malvoideae</taxon>
        <taxon>Gossypium</taxon>
    </lineage>
</organism>